<gene>
    <name evidence="1" type="ORF">AB675_7741</name>
</gene>
<evidence type="ECO:0000313" key="2">
    <source>
        <dbReference type="Proteomes" id="UP000038010"/>
    </source>
</evidence>
<dbReference type="Proteomes" id="UP000038010">
    <property type="component" value="Unassembled WGS sequence"/>
</dbReference>
<organism evidence="1 2">
    <name type="scientific">Cyphellophora attinorum</name>
    <dbReference type="NCBI Taxonomy" id="1664694"/>
    <lineage>
        <taxon>Eukaryota</taxon>
        <taxon>Fungi</taxon>
        <taxon>Dikarya</taxon>
        <taxon>Ascomycota</taxon>
        <taxon>Pezizomycotina</taxon>
        <taxon>Eurotiomycetes</taxon>
        <taxon>Chaetothyriomycetidae</taxon>
        <taxon>Chaetothyriales</taxon>
        <taxon>Cyphellophoraceae</taxon>
        <taxon>Cyphellophora</taxon>
    </lineage>
</organism>
<dbReference type="GeneID" id="28740012"/>
<evidence type="ECO:0000313" key="1">
    <source>
        <dbReference type="EMBL" id="KPI40435.1"/>
    </source>
</evidence>
<dbReference type="EMBL" id="LFJN01000012">
    <property type="protein sequence ID" value="KPI40435.1"/>
    <property type="molecule type" value="Genomic_DNA"/>
</dbReference>
<keyword evidence="2" id="KW-1185">Reference proteome</keyword>
<dbReference type="RefSeq" id="XP_018000398.1">
    <property type="nucleotide sequence ID" value="XM_018148132.1"/>
</dbReference>
<accession>A0A0N1H4S3</accession>
<name>A0A0N1H4S3_9EURO</name>
<reference evidence="1 2" key="1">
    <citation type="submission" date="2015-06" db="EMBL/GenBank/DDBJ databases">
        <title>Draft genome of the ant-associated black yeast Phialophora attae CBS 131958.</title>
        <authorList>
            <person name="Moreno L.F."/>
            <person name="Stielow B.J."/>
            <person name="de Hoog S."/>
            <person name="Vicente V.A."/>
            <person name="Weiss V.A."/>
            <person name="de Vries M."/>
            <person name="Cruz L.M."/>
            <person name="Souza E.M."/>
        </authorList>
    </citation>
    <scope>NUCLEOTIDE SEQUENCE [LARGE SCALE GENOMIC DNA]</scope>
    <source>
        <strain evidence="1 2">CBS 131958</strain>
    </source>
</reference>
<proteinExistence type="predicted"/>
<dbReference type="VEuPathDB" id="FungiDB:AB675_7741"/>
<sequence length="217" mass="24058">MLTRPTAYQLLTLVSLTYGSPTKDYSNIGKRAVVPYMPTDYKYPSGSFKDSRTGVEVRPTIMIPRYNEDKWLNFCARYDVTHDGLTMPEGHTCYQDTNALSENATTKPTGVKVWPGSSAPGCGPCVQLLSENRAFANQRAGWWPGRNINCVLFWTNNCVYDYKNESSGAYYAESPATVLPPPGLAVMETGPWQDVTLNTAWFKDPFGKDSKKTAAGP</sequence>
<comment type="caution">
    <text evidence="1">The sequence shown here is derived from an EMBL/GenBank/DDBJ whole genome shotgun (WGS) entry which is preliminary data.</text>
</comment>
<protein>
    <submittedName>
        <fullName evidence="1">Uncharacterized protein</fullName>
    </submittedName>
</protein>
<dbReference type="AlphaFoldDB" id="A0A0N1H4S3"/>